<keyword evidence="1" id="KW-0812">Transmembrane</keyword>
<evidence type="ECO:0000313" key="3">
    <source>
        <dbReference type="Proteomes" id="UP000811246"/>
    </source>
</evidence>
<dbReference type="Proteomes" id="UP000811246">
    <property type="component" value="Chromosome 15"/>
</dbReference>
<dbReference type="AlphaFoldDB" id="A0A922D2P2"/>
<dbReference type="EMBL" id="CM031839">
    <property type="protein sequence ID" value="KAG6676407.1"/>
    <property type="molecule type" value="Genomic_DNA"/>
</dbReference>
<protein>
    <submittedName>
        <fullName evidence="2">Uncharacterized protein</fullName>
    </submittedName>
</protein>
<feature type="transmembrane region" description="Helical" evidence="1">
    <location>
        <begin position="121"/>
        <end position="141"/>
    </location>
</feature>
<accession>A0A922D2P2</accession>
<comment type="caution">
    <text evidence="2">The sequence shown here is derived from an EMBL/GenBank/DDBJ whole genome shotgun (WGS) entry which is preliminary data.</text>
</comment>
<organism evidence="2 3">
    <name type="scientific">Carya illinoinensis</name>
    <name type="common">Pecan</name>
    <dbReference type="NCBI Taxonomy" id="32201"/>
    <lineage>
        <taxon>Eukaryota</taxon>
        <taxon>Viridiplantae</taxon>
        <taxon>Streptophyta</taxon>
        <taxon>Embryophyta</taxon>
        <taxon>Tracheophyta</taxon>
        <taxon>Spermatophyta</taxon>
        <taxon>Magnoliopsida</taxon>
        <taxon>eudicotyledons</taxon>
        <taxon>Gunneridae</taxon>
        <taxon>Pentapetalae</taxon>
        <taxon>rosids</taxon>
        <taxon>fabids</taxon>
        <taxon>Fagales</taxon>
        <taxon>Juglandaceae</taxon>
        <taxon>Carya</taxon>
    </lineage>
</organism>
<sequence>MQHFPPYQKNKEESTPPNSLLWPIWTKTYAEEKPKRKKERKNRKERKRRWMFSNVLQPNLSHRLSLIKTCCQHYPSATPQKIPIFITVSQKNIIFHRVMWAFLGFLSRSEFHRENRESKNLLTSSPLSLFLICLSFFFLSIPSL</sequence>
<evidence type="ECO:0000313" key="2">
    <source>
        <dbReference type="EMBL" id="KAG6676407.1"/>
    </source>
</evidence>
<keyword evidence="1" id="KW-1133">Transmembrane helix</keyword>
<gene>
    <name evidence="2" type="ORF">I3842_15G149400</name>
</gene>
<evidence type="ECO:0000256" key="1">
    <source>
        <dbReference type="SAM" id="Phobius"/>
    </source>
</evidence>
<keyword evidence="1" id="KW-0472">Membrane</keyword>
<proteinExistence type="predicted"/>
<name>A0A922D2P2_CARIL</name>
<reference evidence="2" key="1">
    <citation type="submission" date="2021-01" db="EMBL/GenBank/DDBJ databases">
        <authorList>
            <person name="Lovell J.T."/>
            <person name="Bentley N."/>
            <person name="Bhattarai G."/>
            <person name="Jenkins J.W."/>
            <person name="Sreedasyam A."/>
            <person name="Alarcon Y."/>
            <person name="Bock C."/>
            <person name="Boston L."/>
            <person name="Carlson J."/>
            <person name="Cervantes K."/>
            <person name="Clermont K."/>
            <person name="Krom N."/>
            <person name="Kubenka K."/>
            <person name="Mamidi S."/>
            <person name="Mattison C."/>
            <person name="Monteros M."/>
            <person name="Pisani C."/>
            <person name="Plott C."/>
            <person name="Rajasekar S."/>
            <person name="Rhein H.S."/>
            <person name="Rohla C."/>
            <person name="Song M."/>
            <person name="Hilaire R.S."/>
            <person name="Shu S."/>
            <person name="Wells L."/>
            <person name="Wang X."/>
            <person name="Webber J."/>
            <person name="Heerema R.J."/>
            <person name="Klein P."/>
            <person name="Conner P."/>
            <person name="Grauke L."/>
            <person name="Grimwood J."/>
            <person name="Schmutz J."/>
            <person name="Randall J.J."/>
        </authorList>
    </citation>
    <scope>NUCLEOTIDE SEQUENCE</scope>
    <source>
        <tissue evidence="2">Leaf</tissue>
    </source>
</reference>